<dbReference type="GO" id="GO:0008033">
    <property type="term" value="P:tRNA processing"/>
    <property type="evidence" value="ECO:0007669"/>
    <property type="project" value="UniProtKB-KW"/>
</dbReference>
<evidence type="ECO:0000256" key="2">
    <source>
        <dbReference type="ARBA" id="ARBA00007663"/>
    </source>
</evidence>
<organism evidence="16 17">
    <name type="scientific">Neolewinella agarilytica</name>
    <dbReference type="NCBI Taxonomy" id="478744"/>
    <lineage>
        <taxon>Bacteria</taxon>
        <taxon>Pseudomonadati</taxon>
        <taxon>Bacteroidota</taxon>
        <taxon>Saprospiria</taxon>
        <taxon>Saprospirales</taxon>
        <taxon>Lewinellaceae</taxon>
        <taxon>Neolewinella</taxon>
    </lineage>
</organism>
<dbReference type="GO" id="GO:0005524">
    <property type="term" value="F:ATP binding"/>
    <property type="evidence" value="ECO:0007669"/>
    <property type="project" value="UniProtKB-UniRule"/>
</dbReference>
<sequence>MTAITIQSVPLAAKALRKGELVAIPTETVYGLGANALNQSAVANIFAAKNRPSFDPLIIHQSSADRILAYAREIPPEARLLADAIWPGPLTLVLPKQESVPDLVSAGLSTVALRVPNHPLTLELLEAVDFPVAAPSANPFGFVSPTTAQHVKDQLGDKIDYILDGGACRVGLESTIVGFPNGVATVLRKGGLAVEKIEEILGHSVEVKTHSNSRPEAPGMLSRHYSPGVAMLIVEESASLPAYPAGSAAIIFGKDNKLVAGDSELNVFNLSPSGDLNEAARTLFAVLRTISQGNYPLVMAFSVPEEGLGLAINDRLRRAAARE</sequence>
<comment type="similarity">
    <text evidence="2 13">Belongs to the SUA5 family.</text>
</comment>
<dbReference type="GO" id="GO:0000049">
    <property type="term" value="F:tRNA binding"/>
    <property type="evidence" value="ECO:0007669"/>
    <property type="project" value="TreeGrafter"/>
</dbReference>
<evidence type="ECO:0000256" key="12">
    <source>
        <dbReference type="ARBA" id="ARBA00048366"/>
    </source>
</evidence>
<dbReference type="GO" id="GO:0005737">
    <property type="term" value="C:cytoplasm"/>
    <property type="evidence" value="ECO:0007669"/>
    <property type="project" value="UniProtKB-SubCell"/>
</dbReference>
<dbReference type="Gene3D" id="3.90.870.10">
    <property type="entry name" value="DHBP synthase"/>
    <property type="match status" value="1"/>
</dbReference>
<dbReference type="SUPFAM" id="SSF55821">
    <property type="entry name" value="YrdC/RibB"/>
    <property type="match status" value="1"/>
</dbReference>
<protein>
    <recommendedName>
        <fullName evidence="4 13">Threonylcarbamoyl-AMP synthase</fullName>
        <shortName evidence="13">TC-AMP synthase</shortName>
        <ecNumber evidence="3 13">2.7.7.87</ecNumber>
    </recommendedName>
    <alternativeName>
        <fullName evidence="11 13">L-threonylcarbamoyladenylate synthase</fullName>
    </alternativeName>
</protein>
<dbReference type="GO" id="GO:0006450">
    <property type="term" value="P:regulation of translational fidelity"/>
    <property type="evidence" value="ECO:0007669"/>
    <property type="project" value="TreeGrafter"/>
</dbReference>
<keyword evidence="5 13" id="KW-0963">Cytoplasm</keyword>
<feature type="binding site" evidence="14">
    <location>
        <position position="60"/>
    </location>
    <ligand>
        <name>L-threonine</name>
        <dbReference type="ChEBI" id="CHEBI:57926"/>
    </ligand>
</feature>
<dbReference type="STRING" id="478744.SAMN05444359_101238"/>
<feature type="binding site" evidence="14">
    <location>
        <position position="114"/>
    </location>
    <ligand>
        <name>L-threonine</name>
        <dbReference type="ChEBI" id="CHEBI:57926"/>
    </ligand>
</feature>
<dbReference type="Pfam" id="PF03481">
    <property type="entry name" value="Sua5_C"/>
    <property type="match status" value="1"/>
</dbReference>
<dbReference type="RefSeq" id="WP_245748373.1">
    <property type="nucleotide sequence ID" value="NZ_FOFB01000001.1"/>
</dbReference>
<feature type="domain" description="YrdC-like" evidence="15">
    <location>
        <begin position="6"/>
        <end position="192"/>
    </location>
</feature>
<comment type="catalytic activity">
    <reaction evidence="12 13">
        <text>L-threonine + hydrogencarbonate + ATP = L-threonylcarbamoyladenylate + diphosphate + H2O</text>
        <dbReference type="Rhea" id="RHEA:36407"/>
        <dbReference type="ChEBI" id="CHEBI:15377"/>
        <dbReference type="ChEBI" id="CHEBI:17544"/>
        <dbReference type="ChEBI" id="CHEBI:30616"/>
        <dbReference type="ChEBI" id="CHEBI:33019"/>
        <dbReference type="ChEBI" id="CHEBI:57926"/>
        <dbReference type="ChEBI" id="CHEBI:73682"/>
        <dbReference type="EC" id="2.7.7.87"/>
    </reaction>
</comment>
<accession>A0A1H8ZAC9</accession>
<dbReference type="NCBIfam" id="TIGR00057">
    <property type="entry name" value="L-threonylcarbamoyladenylate synthase"/>
    <property type="match status" value="1"/>
</dbReference>
<name>A0A1H8ZAC9_9BACT</name>
<comment type="subcellular location">
    <subcellularLocation>
        <location evidence="1 13">Cytoplasm</location>
    </subcellularLocation>
</comment>
<feature type="binding site" evidence="14">
    <location>
        <position position="188"/>
    </location>
    <ligand>
        <name>ATP</name>
        <dbReference type="ChEBI" id="CHEBI:30616"/>
    </ligand>
</feature>
<dbReference type="PIRSF" id="PIRSF004930">
    <property type="entry name" value="Tln_factor_SUA5"/>
    <property type="match status" value="1"/>
</dbReference>
<dbReference type="FunCoup" id="A0A1H8ZAC9">
    <property type="interactions" value="428"/>
</dbReference>
<comment type="function">
    <text evidence="13">Required for the formation of a threonylcarbamoyl group on adenosine at position 37 (t(6)A37) in tRNAs that read codons beginning with adenine.</text>
</comment>
<evidence type="ECO:0000313" key="16">
    <source>
        <dbReference type="EMBL" id="SEP61293.1"/>
    </source>
</evidence>
<keyword evidence="17" id="KW-1185">Reference proteome</keyword>
<dbReference type="Proteomes" id="UP000199021">
    <property type="component" value="Unassembled WGS sequence"/>
</dbReference>
<feature type="binding site" evidence="14">
    <location>
        <position position="144"/>
    </location>
    <ligand>
        <name>ATP</name>
        <dbReference type="ChEBI" id="CHEBI:30616"/>
    </ligand>
</feature>
<dbReference type="InterPro" id="IPR005145">
    <property type="entry name" value="Sua5_C"/>
</dbReference>
<dbReference type="InParanoid" id="A0A1H8ZAC9"/>
<dbReference type="PANTHER" id="PTHR17490">
    <property type="entry name" value="SUA5"/>
    <property type="match status" value="1"/>
</dbReference>
<evidence type="ECO:0000256" key="6">
    <source>
        <dbReference type="ARBA" id="ARBA00022679"/>
    </source>
</evidence>
<dbReference type="EC" id="2.7.7.87" evidence="3 13"/>
<proteinExistence type="inferred from homology"/>
<evidence type="ECO:0000256" key="10">
    <source>
        <dbReference type="ARBA" id="ARBA00022840"/>
    </source>
</evidence>
<feature type="binding site" evidence="14">
    <location>
        <position position="225"/>
    </location>
    <ligand>
        <name>ATP</name>
        <dbReference type="ChEBI" id="CHEBI:30616"/>
    </ligand>
</feature>
<evidence type="ECO:0000259" key="15">
    <source>
        <dbReference type="PROSITE" id="PS51163"/>
    </source>
</evidence>
<keyword evidence="6 13" id="KW-0808">Transferase</keyword>
<dbReference type="EMBL" id="FOFB01000001">
    <property type="protein sequence ID" value="SEP61293.1"/>
    <property type="molecule type" value="Genomic_DNA"/>
</dbReference>
<dbReference type="GO" id="GO:0003725">
    <property type="term" value="F:double-stranded RNA binding"/>
    <property type="evidence" value="ECO:0007669"/>
    <property type="project" value="UniProtKB-UniRule"/>
</dbReference>
<dbReference type="InterPro" id="IPR006070">
    <property type="entry name" value="Sua5-like_dom"/>
</dbReference>
<dbReference type="PANTHER" id="PTHR17490:SF16">
    <property type="entry name" value="THREONYLCARBAMOYL-AMP SYNTHASE"/>
    <property type="match status" value="1"/>
</dbReference>
<evidence type="ECO:0000313" key="17">
    <source>
        <dbReference type="Proteomes" id="UP000199021"/>
    </source>
</evidence>
<dbReference type="AlphaFoldDB" id="A0A1H8ZAC9"/>
<evidence type="ECO:0000256" key="5">
    <source>
        <dbReference type="ARBA" id="ARBA00022490"/>
    </source>
</evidence>
<evidence type="ECO:0000256" key="4">
    <source>
        <dbReference type="ARBA" id="ARBA00015492"/>
    </source>
</evidence>
<keyword evidence="10 13" id="KW-0067">ATP-binding</keyword>
<dbReference type="InterPro" id="IPR038385">
    <property type="entry name" value="Sua5/YwlC_C"/>
</dbReference>
<keyword evidence="7 13" id="KW-0819">tRNA processing</keyword>
<keyword evidence="8 13" id="KW-0548">Nucleotidyltransferase</keyword>
<evidence type="ECO:0000256" key="14">
    <source>
        <dbReference type="PIRSR" id="PIRSR004930-1"/>
    </source>
</evidence>
<dbReference type="InterPro" id="IPR017945">
    <property type="entry name" value="DHBP_synth_RibB-like_a/b_dom"/>
</dbReference>
<reference evidence="17" key="1">
    <citation type="submission" date="2016-10" db="EMBL/GenBank/DDBJ databases">
        <authorList>
            <person name="Varghese N."/>
            <person name="Submissions S."/>
        </authorList>
    </citation>
    <scope>NUCLEOTIDE SEQUENCE [LARGE SCALE GENOMIC DNA]</scope>
    <source>
        <strain evidence="17">DSM 24740</strain>
    </source>
</reference>
<evidence type="ECO:0000256" key="9">
    <source>
        <dbReference type="ARBA" id="ARBA00022741"/>
    </source>
</evidence>
<evidence type="ECO:0000256" key="1">
    <source>
        <dbReference type="ARBA" id="ARBA00004496"/>
    </source>
</evidence>
<feature type="binding site" evidence="14">
    <location>
        <position position="174"/>
    </location>
    <ligand>
        <name>L-threonine</name>
        <dbReference type="ChEBI" id="CHEBI:57926"/>
    </ligand>
</feature>
<evidence type="ECO:0000256" key="13">
    <source>
        <dbReference type="PIRNR" id="PIRNR004930"/>
    </source>
</evidence>
<dbReference type="InterPro" id="IPR010923">
    <property type="entry name" value="T(6)A37_SUA5"/>
</dbReference>
<evidence type="ECO:0000256" key="3">
    <source>
        <dbReference type="ARBA" id="ARBA00012584"/>
    </source>
</evidence>
<evidence type="ECO:0000256" key="8">
    <source>
        <dbReference type="ARBA" id="ARBA00022695"/>
    </source>
</evidence>
<feature type="binding site" evidence="14">
    <location>
        <position position="28"/>
    </location>
    <ligand>
        <name>L-threonine</name>
        <dbReference type="ChEBI" id="CHEBI:57926"/>
    </ligand>
</feature>
<keyword evidence="9 13" id="KW-0547">Nucleotide-binding</keyword>
<dbReference type="InterPro" id="IPR050156">
    <property type="entry name" value="TC-AMP_synthase_SUA5"/>
</dbReference>
<feature type="binding site" evidence="14">
    <location>
        <position position="134"/>
    </location>
    <ligand>
        <name>L-threonine</name>
        <dbReference type="ChEBI" id="CHEBI:57926"/>
    </ligand>
</feature>
<evidence type="ECO:0000256" key="7">
    <source>
        <dbReference type="ARBA" id="ARBA00022694"/>
    </source>
</evidence>
<evidence type="ECO:0000256" key="11">
    <source>
        <dbReference type="ARBA" id="ARBA00029774"/>
    </source>
</evidence>
<feature type="binding site" evidence="14">
    <location>
        <position position="51"/>
    </location>
    <ligand>
        <name>ATP</name>
        <dbReference type="ChEBI" id="CHEBI:30616"/>
    </ligand>
</feature>
<dbReference type="FunFam" id="3.90.870.10:FF:000009">
    <property type="entry name" value="Threonylcarbamoyl-AMP synthase, putative"/>
    <property type="match status" value="1"/>
</dbReference>
<gene>
    <name evidence="16" type="ORF">SAMN05444359_101238</name>
</gene>
<feature type="binding site" evidence="14">
    <location>
        <position position="136"/>
    </location>
    <ligand>
        <name>ATP</name>
        <dbReference type="ChEBI" id="CHEBI:30616"/>
    </ligand>
</feature>
<dbReference type="Pfam" id="PF01300">
    <property type="entry name" value="Sua5_yciO_yrdC"/>
    <property type="match status" value="1"/>
</dbReference>
<feature type="binding site" evidence="14">
    <location>
        <position position="110"/>
    </location>
    <ligand>
        <name>ATP</name>
        <dbReference type="ChEBI" id="CHEBI:30616"/>
    </ligand>
</feature>
<dbReference type="Gene3D" id="3.40.50.11030">
    <property type="entry name" value="Threonylcarbamoyl-AMP synthase, C-terminal domain"/>
    <property type="match status" value="1"/>
</dbReference>
<dbReference type="GO" id="GO:0061710">
    <property type="term" value="F:L-threonylcarbamoyladenylate synthase"/>
    <property type="evidence" value="ECO:0007669"/>
    <property type="project" value="UniProtKB-EC"/>
</dbReference>
<dbReference type="PROSITE" id="PS51163">
    <property type="entry name" value="YRDC"/>
    <property type="match status" value="1"/>
</dbReference>